<proteinExistence type="predicted"/>
<evidence type="ECO:0000313" key="1">
    <source>
        <dbReference type="EMBL" id="CAA33422.1"/>
    </source>
</evidence>
<dbReference type="EMBL" id="X15364">
    <property type="protein sequence ID" value="CAA33422.1"/>
    <property type="molecule type" value="Genomic_DNA"/>
</dbReference>
<gene>
    <name evidence="1" type="primary">ORF 1</name>
</gene>
<dbReference type="PIR" id="S08521">
    <property type="entry name" value="S08521"/>
</dbReference>
<reference evidence="1" key="1">
    <citation type="submission" date="1989-05" db="EMBL/GenBank/DDBJ databases">
        <authorList>
            <person name="Ostergaard L."/>
        </authorList>
    </citation>
    <scope>NUCLEOTIDE SEQUENCE</scope>
    <source>
        <strain evidence="1">Type strain: Marburg</strain>
    </source>
</reference>
<dbReference type="AlphaFoldDB" id="Q50802"/>
<accession>Q50802</accession>
<reference evidence="1" key="2">
    <citation type="journal article" date="1994" name="Gene">
        <title>Analysis of the otsBA operon for osmoregulatory trehalose synthesis in Escherichia coli and homology of the OtsA and OtsB proteins to the yeast trehalose-6-phosphate synthase/phosphatase complex.</title>
        <authorList>
            <person name="Kaasen I."/>
            <person name="McDougall J."/>
            <person name="Strom A.R."/>
        </authorList>
    </citation>
    <scope>NUCLEOTIDE SEQUENCE</scope>
    <source>
        <strain evidence="1">Type strain: Marburg</strain>
    </source>
</reference>
<sequence>MPILAIPAPITELTMASEPEIGIFFMMVKVIQIDDVNVITRAVLGLRSPWGIIPSLIVFMTLPPRNSAPTNTKNPPSKRAFFILREPLPTAVPTELPISFAAMLKAI</sequence>
<organism evidence="1">
    <name type="scientific">Methanothermobacter marburgensis</name>
    <dbReference type="NCBI Taxonomy" id="145263"/>
    <lineage>
        <taxon>Archaea</taxon>
        <taxon>Methanobacteriati</taxon>
        <taxon>Methanobacteriota</taxon>
        <taxon>Methanomada group</taxon>
        <taxon>Methanobacteria</taxon>
        <taxon>Methanobacteriales</taxon>
        <taxon>Methanobacteriaceae</taxon>
        <taxon>Methanothermobacter</taxon>
    </lineage>
</organism>
<name>Q50802_9EURY</name>
<protein>
    <submittedName>
        <fullName evidence="1">ORF 1 protein</fullName>
    </submittedName>
</protein>